<dbReference type="GO" id="GO:0034703">
    <property type="term" value="C:cation channel complex"/>
    <property type="evidence" value="ECO:0007669"/>
    <property type="project" value="UniProtKB-ARBA"/>
</dbReference>
<feature type="repeat" description="ANK" evidence="11">
    <location>
        <begin position="128"/>
        <end position="160"/>
    </location>
</feature>
<dbReference type="InterPro" id="IPR005821">
    <property type="entry name" value="Ion_trans_dom"/>
</dbReference>
<evidence type="ECO:0000256" key="5">
    <source>
        <dbReference type="ARBA" id="ARBA00022737"/>
    </source>
</evidence>
<evidence type="ECO:0000256" key="4">
    <source>
        <dbReference type="ARBA" id="ARBA00022692"/>
    </source>
</evidence>
<keyword evidence="12" id="KW-0175">Coiled coil</keyword>
<dbReference type="InterPro" id="IPR036770">
    <property type="entry name" value="Ankyrin_rpt-contain_sf"/>
</dbReference>
<feature type="transmembrane region" description="Helical" evidence="13">
    <location>
        <begin position="605"/>
        <end position="622"/>
    </location>
</feature>
<dbReference type="Gene3D" id="1.25.40.20">
    <property type="entry name" value="Ankyrin repeat-containing domain"/>
    <property type="match status" value="2"/>
</dbReference>
<accession>A0A6J0BTT7</accession>
<feature type="transmembrane region" description="Helical" evidence="13">
    <location>
        <begin position="702"/>
        <end position="723"/>
    </location>
</feature>
<proteinExistence type="predicted"/>
<evidence type="ECO:0000256" key="12">
    <source>
        <dbReference type="SAM" id="Coils"/>
    </source>
</evidence>
<evidence type="ECO:0000256" key="2">
    <source>
        <dbReference type="ARBA" id="ARBA00022448"/>
    </source>
</evidence>
<feature type="repeat" description="ANK" evidence="11">
    <location>
        <begin position="353"/>
        <end position="385"/>
    </location>
</feature>
<feature type="transmembrane region" description="Helical" evidence="13">
    <location>
        <begin position="493"/>
        <end position="513"/>
    </location>
</feature>
<dbReference type="GeneID" id="107222863"/>
<dbReference type="Pfam" id="PF00520">
    <property type="entry name" value="Ion_trans"/>
    <property type="match status" value="1"/>
</dbReference>
<keyword evidence="2" id="KW-0813">Transport</keyword>
<keyword evidence="8" id="KW-0406">Ion transport</keyword>
<dbReference type="GO" id="GO:0005216">
    <property type="term" value="F:monoatomic ion channel activity"/>
    <property type="evidence" value="ECO:0007669"/>
    <property type="project" value="InterPro"/>
</dbReference>
<dbReference type="InterPro" id="IPR052076">
    <property type="entry name" value="TRP_cation_channel"/>
</dbReference>
<dbReference type="KEGG" id="nlo:107222863"/>
<dbReference type="AlphaFoldDB" id="A0A6J0BTT7"/>
<dbReference type="PROSITE" id="PS50088">
    <property type="entry name" value="ANK_REPEAT"/>
    <property type="match status" value="3"/>
</dbReference>
<dbReference type="InterPro" id="IPR002110">
    <property type="entry name" value="Ankyrin_rpt"/>
</dbReference>
<keyword evidence="4 13" id="KW-0812">Transmembrane</keyword>
<organism evidence="16">
    <name type="scientific">Neodiprion lecontei</name>
    <name type="common">Redheaded pine sawfly</name>
    <dbReference type="NCBI Taxonomy" id="441921"/>
    <lineage>
        <taxon>Eukaryota</taxon>
        <taxon>Metazoa</taxon>
        <taxon>Ecdysozoa</taxon>
        <taxon>Arthropoda</taxon>
        <taxon>Hexapoda</taxon>
        <taxon>Insecta</taxon>
        <taxon>Pterygota</taxon>
        <taxon>Neoptera</taxon>
        <taxon>Endopterygota</taxon>
        <taxon>Hymenoptera</taxon>
        <taxon>Tenthredinoidea</taxon>
        <taxon>Diprionidae</taxon>
        <taxon>Diprioninae</taxon>
        <taxon>Neodiprion</taxon>
    </lineage>
</organism>
<evidence type="ECO:0000256" key="11">
    <source>
        <dbReference type="PROSITE-ProRule" id="PRU00023"/>
    </source>
</evidence>
<feature type="coiled-coil region" evidence="12">
    <location>
        <begin position="843"/>
        <end position="870"/>
    </location>
</feature>
<dbReference type="PANTHER" id="PTHR47143:SF4">
    <property type="entry name" value="TRANSIENT RECEPTOR POTENTIAL CATION CHANNEL PROTEIN PAINLESS"/>
    <property type="match status" value="1"/>
</dbReference>
<comment type="subcellular location">
    <subcellularLocation>
        <location evidence="1">Membrane</location>
        <topology evidence="1">Multi-pass membrane protein</topology>
    </subcellularLocation>
</comment>
<evidence type="ECO:0000256" key="9">
    <source>
        <dbReference type="ARBA" id="ARBA00023136"/>
    </source>
</evidence>
<protein>
    <submittedName>
        <fullName evidence="16">Transient receptor potential cation channel protein painless</fullName>
    </submittedName>
</protein>
<keyword evidence="16" id="KW-0675">Receptor</keyword>
<evidence type="ECO:0000256" key="7">
    <source>
        <dbReference type="ARBA" id="ARBA00023043"/>
    </source>
</evidence>
<evidence type="ECO:0000256" key="1">
    <source>
        <dbReference type="ARBA" id="ARBA00004141"/>
    </source>
</evidence>
<dbReference type="Proteomes" id="UP000829291">
    <property type="component" value="Chromosome 6"/>
</dbReference>
<feature type="repeat" description="ANK" evidence="11">
    <location>
        <begin position="95"/>
        <end position="120"/>
    </location>
</feature>
<dbReference type="OrthoDB" id="2157354at2759"/>
<dbReference type="PROSITE" id="PS50297">
    <property type="entry name" value="ANK_REP_REGION"/>
    <property type="match status" value="3"/>
</dbReference>
<dbReference type="PANTHER" id="PTHR47143">
    <property type="entry name" value="TRANSIENT RECEPTOR POTENTIAL CATION CHANNEL PROTEIN PAINLESS"/>
    <property type="match status" value="1"/>
</dbReference>
<dbReference type="SMART" id="SM00248">
    <property type="entry name" value="ANK"/>
    <property type="match status" value="6"/>
</dbReference>
<sequence length="882" mass="99799">MDTADQVMELQVFQSQGPGPHKLLLEYLKNRHYAAFKSLATKSLKKNPPSIDMDHVYPYPLDKTLLDIACSNGLDDFVELILNLGANPNKENVVHQRSPLHFAAEAGHAGVLKILLSNPAIKPNLEVARQTALHIAVNKRNVECVEVLLEYNASPNIANSKGLTPTHLAAASRQEAVIDLIFSKSKCPPDIDSFKDFRRRTTRQILEQELPHISLPPVIDRKMDVTDLKYFLDCNDEESYLQHAENVELTHEEMIDLLKIAVRQNLPGVVKSLAKNEIVGDRGILAEAAENAVVRGHYKVLKELFDAGAERSGNLLIKGCQELGSHAVRGSDRMACLRLILAKPVNVRDVDEKGNTALHYAARAESSEIISELLKSGSYIGHQNDLGIPPIANISPESMSRYLDDCLQTTKEHTDDYEDYEIEFNYQCLAPHGFIRNQDSEHLLEKGHVNYKRICMEMQPFLYIANSNSHRHLLKHPILSSFLYLKWQRISPILYANFIFYVIFYLIFNAYILSMTFSSGDPENETESTSYNGNDTESDISLAKWQQNGTLWTFTAIALMILIFRELLQLVSSPWNYFFSSENWLELLLVCLGVALLGGPEPRTGAIAILLSAWELVILIGQHPRMSTAIEMFKTVTLNFMHFLFLYAFLILAFAFAFYTLFKDQSDFLDPGHSLFKTIIMLTGEFDASDIPFIAHPVLSRLVFVLFVFLIAIVLFNLLNGLAVSDTAEILGKAELVGLISRVKLVSYAESIVVGSPVLKNRWCCHYGEFVQRMRINPLRFMSKKILFFPDFLPEAKIRVKPLRGNTVIPHGKTVYRNTCSKLTLDRHIIEQAKEIILSRGRISDYEKIINAFNQKFERLEAMLQSINLAVKENSCNTNETD</sequence>
<dbReference type="Pfam" id="PF12796">
    <property type="entry name" value="Ank_2"/>
    <property type="match status" value="3"/>
</dbReference>
<evidence type="ECO:0000256" key="13">
    <source>
        <dbReference type="SAM" id="Phobius"/>
    </source>
</evidence>
<keyword evidence="9 13" id="KW-0472">Membrane</keyword>
<keyword evidence="15" id="KW-1185">Reference proteome</keyword>
<evidence type="ECO:0000313" key="15">
    <source>
        <dbReference type="Proteomes" id="UP000829291"/>
    </source>
</evidence>
<reference evidence="16" key="1">
    <citation type="submission" date="2025-08" db="UniProtKB">
        <authorList>
            <consortium name="RefSeq"/>
        </authorList>
    </citation>
    <scope>IDENTIFICATION</scope>
    <source>
        <tissue evidence="16">Thorax and Abdomen</tissue>
    </source>
</reference>
<keyword evidence="7 11" id="KW-0040">ANK repeat</keyword>
<name>A0A6J0BTT7_NEOLC</name>
<dbReference type="SUPFAM" id="SSF48403">
    <property type="entry name" value="Ankyrin repeat"/>
    <property type="match status" value="2"/>
</dbReference>
<keyword evidence="3" id="KW-0716">Sensory transduction</keyword>
<feature type="transmembrane region" description="Helical" evidence="13">
    <location>
        <begin position="551"/>
        <end position="571"/>
    </location>
</feature>
<keyword evidence="5" id="KW-0677">Repeat</keyword>
<dbReference type="RefSeq" id="XP_015517875.2">
    <property type="nucleotide sequence ID" value="XM_015662389.2"/>
</dbReference>
<evidence type="ECO:0000256" key="6">
    <source>
        <dbReference type="ARBA" id="ARBA00022989"/>
    </source>
</evidence>
<keyword evidence="10" id="KW-0407">Ion channel</keyword>
<evidence type="ECO:0000259" key="14">
    <source>
        <dbReference type="Pfam" id="PF00520"/>
    </source>
</evidence>
<dbReference type="InParanoid" id="A0A6J0BTT7"/>
<evidence type="ECO:0000256" key="8">
    <source>
        <dbReference type="ARBA" id="ARBA00023065"/>
    </source>
</evidence>
<evidence type="ECO:0000256" key="3">
    <source>
        <dbReference type="ARBA" id="ARBA00022606"/>
    </source>
</evidence>
<keyword evidence="6 13" id="KW-1133">Transmembrane helix</keyword>
<dbReference type="FunCoup" id="A0A6J0BTT7">
    <property type="interactions" value="77"/>
</dbReference>
<feature type="transmembrane region" description="Helical" evidence="13">
    <location>
        <begin position="643"/>
        <end position="662"/>
    </location>
</feature>
<evidence type="ECO:0000313" key="16">
    <source>
        <dbReference type="RefSeq" id="XP_015517875.2"/>
    </source>
</evidence>
<gene>
    <name evidence="16" type="primary">LOC107222863</name>
</gene>
<feature type="domain" description="Ion transport" evidence="14">
    <location>
        <begin position="498"/>
        <end position="730"/>
    </location>
</feature>
<evidence type="ECO:0000256" key="10">
    <source>
        <dbReference type="ARBA" id="ARBA00023303"/>
    </source>
</evidence>